<feature type="non-terminal residue" evidence="2">
    <location>
        <position position="1"/>
    </location>
</feature>
<feature type="non-terminal residue" evidence="2">
    <location>
        <position position="118"/>
    </location>
</feature>
<evidence type="ECO:0000256" key="1">
    <source>
        <dbReference type="SAM" id="MobiDB-lite"/>
    </source>
</evidence>
<dbReference type="AlphaFoldDB" id="A0AAN5D079"/>
<gene>
    <name evidence="2" type="ORF">PMAYCL1PPCAC_23424</name>
</gene>
<accession>A0AAN5D079</accession>
<dbReference type="Proteomes" id="UP001328107">
    <property type="component" value="Unassembled WGS sequence"/>
</dbReference>
<dbReference type="EMBL" id="BTRK01000005">
    <property type="protein sequence ID" value="GMR53229.1"/>
    <property type="molecule type" value="Genomic_DNA"/>
</dbReference>
<comment type="caution">
    <text evidence="2">The sequence shown here is derived from an EMBL/GenBank/DDBJ whole genome shotgun (WGS) entry which is preliminary data.</text>
</comment>
<proteinExistence type="predicted"/>
<organism evidence="2 3">
    <name type="scientific">Pristionchus mayeri</name>
    <dbReference type="NCBI Taxonomy" id="1317129"/>
    <lineage>
        <taxon>Eukaryota</taxon>
        <taxon>Metazoa</taxon>
        <taxon>Ecdysozoa</taxon>
        <taxon>Nematoda</taxon>
        <taxon>Chromadorea</taxon>
        <taxon>Rhabditida</taxon>
        <taxon>Rhabditina</taxon>
        <taxon>Diplogasteromorpha</taxon>
        <taxon>Diplogasteroidea</taxon>
        <taxon>Neodiplogasteridae</taxon>
        <taxon>Pristionchus</taxon>
    </lineage>
</organism>
<sequence length="118" mass="12470">QPLCIVVLRRRTDCLDGDIGGISEADEAADQLGDASEDKQKSDSSSDGVSDLLTLQLGVCLNSSDDGVNLRSMRGIEESNEVLLNRLGSIDEAGSRGRSSCSHLFLLRALAHGLGRLG</sequence>
<evidence type="ECO:0000313" key="3">
    <source>
        <dbReference type="Proteomes" id="UP001328107"/>
    </source>
</evidence>
<feature type="region of interest" description="Disordered" evidence="1">
    <location>
        <begin position="26"/>
        <end position="49"/>
    </location>
</feature>
<reference evidence="3" key="1">
    <citation type="submission" date="2022-10" db="EMBL/GenBank/DDBJ databases">
        <title>Genome assembly of Pristionchus species.</title>
        <authorList>
            <person name="Yoshida K."/>
            <person name="Sommer R.J."/>
        </authorList>
    </citation>
    <scope>NUCLEOTIDE SEQUENCE [LARGE SCALE GENOMIC DNA]</scope>
    <source>
        <strain evidence="3">RS5460</strain>
    </source>
</reference>
<keyword evidence="3" id="KW-1185">Reference proteome</keyword>
<evidence type="ECO:0000313" key="2">
    <source>
        <dbReference type="EMBL" id="GMR53229.1"/>
    </source>
</evidence>
<name>A0AAN5D079_9BILA</name>
<protein>
    <submittedName>
        <fullName evidence="2">Uncharacterized protein</fullName>
    </submittedName>
</protein>